<dbReference type="EMBL" id="CM009308">
    <property type="protein sequence ID" value="KAI9377431.1"/>
    <property type="molecule type" value="Genomic_DNA"/>
</dbReference>
<gene>
    <name evidence="1" type="ORF">POPTR_019G062732v4</name>
</gene>
<name>A0ACC0RJJ5_POPTR</name>
<dbReference type="Proteomes" id="UP000006729">
    <property type="component" value="Chromosome 19"/>
</dbReference>
<keyword evidence="2" id="KW-1185">Reference proteome</keyword>
<proteinExistence type="predicted"/>
<comment type="caution">
    <text evidence="1">The sequence shown here is derived from an EMBL/GenBank/DDBJ whole genome shotgun (WGS) entry which is preliminary data.</text>
</comment>
<evidence type="ECO:0000313" key="1">
    <source>
        <dbReference type="EMBL" id="KAI9377431.1"/>
    </source>
</evidence>
<evidence type="ECO:0000313" key="2">
    <source>
        <dbReference type="Proteomes" id="UP000006729"/>
    </source>
</evidence>
<protein>
    <submittedName>
        <fullName evidence="1">Uncharacterized protein</fullName>
    </submittedName>
</protein>
<accession>A0ACC0RJJ5</accession>
<sequence>MLERSCESCFFLELFKAWCPLTLHADCNVVLDRLSSWRRVIITRHLRPDLGTGYRITSIYICFW</sequence>
<reference evidence="1 2" key="1">
    <citation type="journal article" date="2006" name="Science">
        <title>The genome of black cottonwood, Populus trichocarpa (Torr. &amp; Gray).</title>
        <authorList>
            <person name="Tuskan G.A."/>
            <person name="Difazio S."/>
            <person name="Jansson S."/>
            <person name="Bohlmann J."/>
            <person name="Grigoriev I."/>
            <person name="Hellsten U."/>
            <person name="Putnam N."/>
            <person name="Ralph S."/>
            <person name="Rombauts S."/>
            <person name="Salamov A."/>
            <person name="Schein J."/>
            <person name="Sterck L."/>
            <person name="Aerts A."/>
            <person name="Bhalerao R.R."/>
            <person name="Bhalerao R.P."/>
            <person name="Blaudez D."/>
            <person name="Boerjan W."/>
            <person name="Brun A."/>
            <person name="Brunner A."/>
            <person name="Busov V."/>
            <person name="Campbell M."/>
            <person name="Carlson J."/>
            <person name="Chalot M."/>
            <person name="Chapman J."/>
            <person name="Chen G.L."/>
            <person name="Cooper D."/>
            <person name="Coutinho P.M."/>
            <person name="Couturier J."/>
            <person name="Covert S."/>
            <person name="Cronk Q."/>
            <person name="Cunningham R."/>
            <person name="Davis J."/>
            <person name="Degroeve S."/>
            <person name="Dejardin A."/>
            <person name="Depamphilis C."/>
            <person name="Detter J."/>
            <person name="Dirks B."/>
            <person name="Dubchak I."/>
            <person name="Duplessis S."/>
            <person name="Ehlting J."/>
            <person name="Ellis B."/>
            <person name="Gendler K."/>
            <person name="Goodstein D."/>
            <person name="Gribskov M."/>
            <person name="Grimwood J."/>
            <person name="Groover A."/>
            <person name="Gunter L."/>
            <person name="Hamberger B."/>
            <person name="Heinze B."/>
            <person name="Helariutta Y."/>
            <person name="Henrissat B."/>
            <person name="Holligan D."/>
            <person name="Holt R."/>
            <person name="Huang W."/>
            <person name="Islam-Faridi N."/>
            <person name="Jones S."/>
            <person name="Jones-Rhoades M."/>
            <person name="Jorgensen R."/>
            <person name="Joshi C."/>
            <person name="Kangasjarvi J."/>
            <person name="Karlsson J."/>
            <person name="Kelleher C."/>
            <person name="Kirkpatrick R."/>
            <person name="Kirst M."/>
            <person name="Kohler A."/>
            <person name="Kalluri U."/>
            <person name="Larimer F."/>
            <person name="Leebens-Mack J."/>
            <person name="Leple J.C."/>
            <person name="Locascio P."/>
            <person name="Lou Y."/>
            <person name="Lucas S."/>
            <person name="Martin F."/>
            <person name="Montanini B."/>
            <person name="Napoli C."/>
            <person name="Nelson D.R."/>
            <person name="Nelson C."/>
            <person name="Nieminen K."/>
            <person name="Nilsson O."/>
            <person name="Pereda V."/>
            <person name="Peter G."/>
            <person name="Philippe R."/>
            <person name="Pilate G."/>
            <person name="Poliakov A."/>
            <person name="Razumovskaya J."/>
            <person name="Richardson P."/>
            <person name="Rinaldi C."/>
            <person name="Ritland K."/>
            <person name="Rouze P."/>
            <person name="Ryaboy D."/>
            <person name="Schmutz J."/>
            <person name="Schrader J."/>
            <person name="Segerman B."/>
            <person name="Shin H."/>
            <person name="Siddiqui A."/>
            <person name="Sterky F."/>
            <person name="Terry A."/>
            <person name="Tsai C.J."/>
            <person name="Uberbacher E."/>
            <person name="Unneberg P."/>
            <person name="Vahala J."/>
            <person name="Wall K."/>
            <person name="Wessler S."/>
            <person name="Yang G."/>
            <person name="Yin T."/>
            <person name="Douglas C."/>
            <person name="Marra M."/>
            <person name="Sandberg G."/>
            <person name="Van de Peer Y."/>
            <person name="Rokhsar D."/>
        </authorList>
    </citation>
    <scope>NUCLEOTIDE SEQUENCE [LARGE SCALE GENOMIC DNA]</scope>
    <source>
        <strain evidence="2">cv. Nisqually</strain>
    </source>
</reference>
<organism evidence="1 2">
    <name type="scientific">Populus trichocarpa</name>
    <name type="common">Western balsam poplar</name>
    <name type="synonym">Populus balsamifera subsp. trichocarpa</name>
    <dbReference type="NCBI Taxonomy" id="3694"/>
    <lineage>
        <taxon>Eukaryota</taxon>
        <taxon>Viridiplantae</taxon>
        <taxon>Streptophyta</taxon>
        <taxon>Embryophyta</taxon>
        <taxon>Tracheophyta</taxon>
        <taxon>Spermatophyta</taxon>
        <taxon>Magnoliopsida</taxon>
        <taxon>eudicotyledons</taxon>
        <taxon>Gunneridae</taxon>
        <taxon>Pentapetalae</taxon>
        <taxon>rosids</taxon>
        <taxon>fabids</taxon>
        <taxon>Malpighiales</taxon>
        <taxon>Salicaceae</taxon>
        <taxon>Saliceae</taxon>
        <taxon>Populus</taxon>
    </lineage>
</organism>